<name>A0AAD7KE50_9AGAR</name>
<dbReference type="Proteomes" id="UP001215280">
    <property type="component" value="Unassembled WGS sequence"/>
</dbReference>
<dbReference type="GO" id="GO:0005829">
    <property type="term" value="C:cytosol"/>
    <property type="evidence" value="ECO:0007669"/>
    <property type="project" value="TreeGrafter"/>
</dbReference>
<dbReference type="InterPro" id="IPR006175">
    <property type="entry name" value="YjgF/YER057c/UK114"/>
</dbReference>
<dbReference type="Pfam" id="PF01042">
    <property type="entry name" value="Ribonuc_L-PSP"/>
    <property type="match status" value="1"/>
</dbReference>
<gene>
    <name evidence="2" type="ORF">DFH07DRAFT_788997</name>
</gene>
<dbReference type="InterPro" id="IPR035959">
    <property type="entry name" value="RutC-like_sf"/>
</dbReference>
<protein>
    <submittedName>
        <fullName evidence="2">Endoribonuclease L-PSP</fullName>
    </submittedName>
</protein>
<dbReference type="CDD" id="cd00448">
    <property type="entry name" value="YjgF_YER057c_UK114_family"/>
    <property type="match status" value="1"/>
</dbReference>
<comment type="caution">
    <text evidence="2">The sequence shown here is derived from an EMBL/GenBank/DDBJ whole genome shotgun (WGS) entry which is preliminary data.</text>
</comment>
<dbReference type="PANTHER" id="PTHR11803">
    <property type="entry name" value="2-IMINOBUTANOATE/2-IMINOPROPANOATE DEAMINASE RIDA"/>
    <property type="match status" value="1"/>
</dbReference>
<evidence type="ECO:0000313" key="2">
    <source>
        <dbReference type="EMBL" id="KAJ7783751.1"/>
    </source>
</evidence>
<dbReference type="GO" id="GO:0005739">
    <property type="term" value="C:mitochondrion"/>
    <property type="evidence" value="ECO:0007669"/>
    <property type="project" value="TreeGrafter"/>
</dbReference>
<reference evidence="2" key="1">
    <citation type="submission" date="2023-03" db="EMBL/GenBank/DDBJ databases">
        <title>Massive genome expansion in bonnet fungi (Mycena s.s.) driven by repeated elements and novel gene families across ecological guilds.</title>
        <authorList>
            <consortium name="Lawrence Berkeley National Laboratory"/>
            <person name="Harder C.B."/>
            <person name="Miyauchi S."/>
            <person name="Viragh M."/>
            <person name="Kuo A."/>
            <person name="Thoen E."/>
            <person name="Andreopoulos B."/>
            <person name="Lu D."/>
            <person name="Skrede I."/>
            <person name="Drula E."/>
            <person name="Henrissat B."/>
            <person name="Morin E."/>
            <person name="Kohler A."/>
            <person name="Barry K."/>
            <person name="LaButti K."/>
            <person name="Morin E."/>
            <person name="Salamov A."/>
            <person name="Lipzen A."/>
            <person name="Mereny Z."/>
            <person name="Hegedus B."/>
            <person name="Baldrian P."/>
            <person name="Stursova M."/>
            <person name="Weitz H."/>
            <person name="Taylor A."/>
            <person name="Grigoriev I.V."/>
            <person name="Nagy L.G."/>
            <person name="Martin F."/>
            <person name="Kauserud H."/>
        </authorList>
    </citation>
    <scope>NUCLEOTIDE SEQUENCE</scope>
    <source>
        <strain evidence="2">CBHHK188m</strain>
    </source>
</reference>
<comment type="similarity">
    <text evidence="1">Belongs to the RutC family.</text>
</comment>
<dbReference type="EMBL" id="JARJLG010000002">
    <property type="protein sequence ID" value="KAJ7783751.1"/>
    <property type="molecule type" value="Genomic_DNA"/>
</dbReference>
<dbReference type="Gene3D" id="3.30.1330.40">
    <property type="entry name" value="RutC-like"/>
    <property type="match status" value="1"/>
</dbReference>
<evidence type="ECO:0000256" key="1">
    <source>
        <dbReference type="ARBA" id="ARBA00010552"/>
    </source>
</evidence>
<sequence length="149" mass="15911">MSTVEKVNAGGLQAFDHILSHATKVTNGSGLIFLSGQTPLMNEDGVVPGTLEEHTTQCLVKLGKVLEAANSSWDKVVKINVFLSESSEVNKGTFQEKFKAMNTAYNKFLQEVLTAVPGKTETPKPARSCIQAYGLPGGVDVEIEAIATT</sequence>
<organism evidence="2 3">
    <name type="scientific">Mycena maculata</name>
    <dbReference type="NCBI Taxonomy" id="230809"/>
    <lineage>
        <taxon>Eukaryota</taxon>
        <taxon>Fungi</taxon>
        <taxon>Dikarya</taxon>
        <taxon>Basidiomycota</taxon>
        <taxon>Agaricomycotina</taxon>
        <taxon>Agaricomycetes</taxon>
        <taxon>Agaricomycetidae</taxon>
        <taxon>Agaricales</taxon>
        <taxon>Marasmiineae</taxon>
        <taxon>Mycenaceae</taxon>
        <taxon>Mycena</taxon>
    </lineage>
</organism>
<keyword evidence="3" id="KW-1185">Reference proteome</keyword>
<dbReference type="GO" id="GO:0019239">
    <property type="term" value="F:deaminase activity"/>
    <property type="evidence" value="ECO:0007669"/>
    <property type="project" value="TreeGrafter"/>
</dbReference>
<evidence type="ECO:0000313" key="3">
    <source>
        <dbReference type="Proteomes" id="UP001215280"/>
    </source>
</evidence>
<proteinExistence type="inferred from homology"/>
<dbReference type="PANTHER" id="PTHR11803:SF58">
    <property type="entry name" value="PROTEIN HMF1-RELATED"/>
    <property type="match status" value="1"/>
</dbReference>
<dbReference type="AlphaFoldDB" id="A0AAD7KE50"/>
<accession>A0AAD7KE50</accession>
<dbReference type="SUPFAM" id="SSF55298">
    <property type="entry name" value="YjgF-like"/>
    <property type="match status" value="1"/>
</dbReference>